<dbReference type="EMBL" id="CAJZBQ010000005">
    <property type="protein sequence ID" value="CAG9312205.1"/>
    <property type="molecule type" value="Genomic_DNA"/>
</dbReference>
<dbReference type="Pfam" id="PF00179">
    <property type="entry name" value="UQ_con"/>
    <property type="match status" value="1"/>
</dbReference>
<sequence length="1120" mass="125895">MDQQLIDLLVEVPGKGPLIIAAPSTLDELLLLISQYSSYQKNDISILYKRKETWFGIIDQATYSSILKRAQSASQSEIEIKVEISASAPQNQLEELKTEVSWEIMSNVPAPAVSVPETLNESEATPLIQYRYLNSADPETFNQLRIPALDITLEDLSNLVLQLENKPPADFICAFYSEDGCPLYGSLSQMPFIKCNEVIPGSCKLNVMIVPNFDVKSLPSKDPNEGSDTVIFQSSADLTKTFTVKVNLSTTTIQDLKQKLYSLTLIPTFEAKFKSNDIFLTNDTFTLSSYNINQNQTIIYWKESYDYTTRTYKPILKRTVEQTIDGIKLFHSFLYCFSNVIGTCEKPTREAILGMIRQASQNNTPLLHALYELSIGKNMSLLDSIALEEGFIFIISHLVKELNATDKVSNDKLFENCLEVIGLLCEIGCKPTEEYSRDETYLEYDTICPLSLVELKNPVCLRKIDGTYAYYEHEAVLKRAQEHTEIVGVGLVKESQIKISKDFVYPVKRAIYNEKESIILWTGTFDRSNTFPNIIRASFPQGLVWDQLLQIKKNYKLSKIHSALSLKSSETRHCITLDKNKEIVVNRGLSPKEPNTVELMNILTRDVSKYDIDDMASIIERISRDDPAIETITRPPDETIIVIFDKSGSMGTTFGPEGEYTRLDATKQFFESFADRTVGYNLNHVMSLFLFSTTIDRACGFTENISTFTAVAHQSKHSGGTKLWDAIYEAIQSLVEFKVKYPNTHLRILCLSDGEDTSSTHGYLQVAQQLIANNVIMDSVVVGDLSQNLKAISYASGGYVFLPATLQDGIKLFESETLLSVRNRKSIVKCMVNTDNDLEPLRRKEINNQQPAMAAPAEISQGAVTAEQALKKMAASPPAPQGKSGSAGCVKRIMKELQNISTNPHENIVVLPNDNDIMFWNLYIEGPEQTPYEGGLFQAFARFPNDYPFKPPTIKFVTPIYHCNINSTGSICHSILNQFYSPAVTVRHMLDCIYGLLMTPEPMDPLDAYIAAEIKDDYELYISKCREHIQLHASKSFEELTGMKKPVSGTVIPEEFLDPISKRIMSDPVIIHGKTYERSEIERVIDQTGKDPDGNEANKADLVQNAGLLQRIDEFKQAHP</sequence>
<dbReference type="InterPro" id="IPR000608">
    <property type="entry name" value="UBC"/>
</dbReference>
<dbReference type="CDD" id="cd17039">
    <property type="entry name" value="Ubl_ubiquitin_like"/>
    <property type="match status" value="1"/>
</dbReference>
<organism evidence="3 4">
    <name type="scientific">Blepharisma stoltei</name>
    <dbReference type="NCBI Taxonomy" id="1481888"/>
    <lineage>
        <taxon>Eukaryota</taxon>
        <taxon>Sar</taxon>
        <taxon>Alveolata</taxon>
        <taxon>Ciliophora</taxon>
        <taxon>Postciliodesmatophora</taxon>
        <taxon>Heterotrichea</taxon>
        <taxon>Heterotrichida</taxon>
        <taxon>Blepharismidae</taxon>
        <taxon>Blepharisma</taxon>
    </lineage>
</organism>
<dbReference type="SUPFAM" id="SSF57850">
    <property type="entry name" value="RING/U-box"/>
    <property type="match status" value="1"/>
</dbReference>
<dbReference type="SUPFAM" id="SSF53300">
    <property type="entry name" value="vWA-like"/>
    <property type="match status" value="1"/>
</dbReference>
<proteinExistence type="predicted"/>
<evidence type="ECO:0000259" key="2">
    <source>
        <dbReference type="PROSITE" id="PS50234"/>
    </source>
</evidence>
<dbReference type="CDD" id="cd00198">
    <property type="entry name" value="vWFA"/>
    <property type="match status" value="1"/>
</dbReference>
<dbReference type="Proteomes" id="UP001162131">
    <property type="component" value="Unassembled WGS sequence"/>
</dbReference>
<dbReference type="InterPro" id="IPR013083">
    <property type="entry name" value="Znf_RING/FYVE/PHD"/>
</dbReference>
<reference evidence="3" key="1">
    <citation type="submission" date="2021-09" db="EMBL/GenBank/DDBJ databases">
        <authorList>
            <consortium name="AG Swart"/>
            <person name="Singh M."/>
            <person name="Singh A."/>
            <person name="Seah K."/>
            <person name="Emmerich C."/>
        </authorList>
    </citation>
    <scope>NUCLEOTIDE SEQUENCE</scope>
    <source>
        <strain evidence="3">ATCC30299</strain>
    </source>
</reference>
<dbReference type="InterPro" id="IPR029071">
    <property type="entry name" value="Ubiquitin-like_domsf"/>
</dbReference>
<dbReference type="AlphaFoldDB" id="A0AAU9IRS2"/>
<accession>A0AAU9IRS2</accession>
<evidence type="ECO:0000313" key="3">
    <source>
        <dbReference type="EMBL" id="CAG9312205.1"/>
    </source>
</evidence>
<evidence type="ECO:0008006" key="5">
    <source>
        <dbReference type="Google" id="ProtNLM"/>
    </source>
</evidence>
<name>A0AAU9IRS2_9CILI</name>
<keyword evidence="4" id="KW-1185">Reference proteome</keyword>
<dbReference type="SMART" id="SM00327">
    <property type="entry name" value="VWA"/>
    <property type="match status" value="1"/>
</dbReference>
<dbReference type="GO" id="GO:0016567">
    <property type="term" value="P:protein ubiquitination"/>
    <property type="evidence" value="ECO:0007669"/>
    <property type="project" value="InterPro"/>
</dbReference>
<dbReference type="GO" id="GO:0004842">
    <property type="term" value="F:ubiquitin-protein transferase activity"/>
    <property type="evidence" value="ECO:0007669"/>
    <property type="project" value="InterPro"/>
</dbReference>
<gene>
    <name evidence="3" type="ORF">BSTOLATCC_MIC5449</name>
</gene>
<feature type="domain" description="UBC core" evidence="1">
    <location>
        <begin position="888"/>
        <end position="1034"/>
    </location>
</feature>
<dbReference type="Gene3D" id="3.10.20.90">
    <property type="entry name" value="Phosphatidylinositol 3-kinase Catalytic Subunit, Chain A, domain 1"/>
    <property type="match status" value="1"/>
</dbReference>
<dbReference type="Gene3D" id="3.30.40.10">
    <property type="entry name" value="Zinc/RING finger domain, C3HC4 (zinc finger)"/>
    <property type="match status" value="1"/>
</dbReference>
<dbReference type="Pfam" id="PF00092">
    <property type="entry name" value="VWA"/>
    <property type="match status" value="1"/>
</dbReference>
<dbReference type="InterPro" id="IPR003613">
    <property type="entry name" value="Ubox_domain"/>
</dbReference>
<dbReference type="Gene3D" id="3.40.50.410">
    <property type="entry name" value="von Willebrand factor, type A domain"/>
    <property type="match status" value="1"/>
</dbReference>
<dbReference type="SMART" id="SM00504">
    <property type="entry name" value="Ubox"/>
    <property type="match status" value="1"/>
</dbReference>
<evidence type="ECO:0000313" key="4">
    <source>
        <dbReference type="Proteomes" id="UP001162131"/>
    </source>
</evidence>
<dbReference type="Pfam" id="PF04564">
    <property type="entry name" value="U-box"/>
    <property type="match status" value="1"/>
</dbReference>
<dbReference type="SUPFAM" id="SSF54236">
    <property type="entry name" value="Ubiquitin-like"/>
    <property type="match status" value="1"/>
</dbReference>
<dbReference type="InterPro" id="IPR036465">
    <property type="entry name" value="vWFA_dom_sf"/>
</dbReference>
<comment type="caution">
    <text evidence="3">The sequence shown here is derived from an EMBL/GenBank/DDBJ whole genome shotgun (WGS) entry which is preliminary data.</text>
</comment>
<dbReference type="PROSITE" id="PS50234">
    <property type="entry name" value="VWFA"/>
    <property type="match status" value="1"/>
</dbReference>
<dbReference type="SMART" id="SM00212">
    <property type="entry name" value="UBCc"/>
    <property type="match status" value="1"/>
</dbReference>
<protein>
    <recommendedName>
        <fullName evidence="5">Ubiquitin-conjugating enzyme E2</fullName>
    </recommendedName>
</protein>
<dbReference type="PANTHER" id="PTHR24068">
    <property type="entry name" value="UBIQUITIN-CONJUGATING ENZYME E2"/>
    <property type="match status" value="1"/>
</dbReference>
<dbReference type="Gene3D" id="3.10.110.10">
    <property type="entry name" value="Ubiquitin Conjugating Enzyme"/>
    <property type="match status" value="1"/>
</dbReference>
<dbReference type="InterPro" id="IPR016135">
    <property type="entry name" value="UBQ-conjugating_enzyme/RWD"/>
</dbReference>
<dbReference type="InterPro" id="IPR002035">
    <property type="entry name" value="VWF_A"/>
</dbReference>
<dbReference type="SUPFAM" id="SSF54495">
    <property type="entry name" value="UBC-like"/>
    <property type="match status" value="1"/>
</dbReference>
<feature type="domain" description="VWFA" evidence="2">
    <location>
        <begin position="639"/>
        <end position="817"/>
    </location>
</feature>
<dbReference type="PROSITE" id="PS50127">
    <property type="entry name" value="UBC_2"/>
    <property type="match status" value="1"/>
</dbReference>
<evidence type="ECO:0000259" key="1">
    <source>
        <dbReference type="PROSITE" id="PS50127"/>
    </source>
</evidence>